<comment type="caution">
    <text evidence="2">The sequence shown here is derived from an EMBL/GenBank/DDBJ whole genome shotgun (WGS) entry which is preliminary data.</text>
</comment>
<evidence type="ECO:0000313" key="3">
    <source>
        <dbReference type="Proteomes" id="UP001597511"/>
    </source>
</evidence>
<dbReference type="RefSeq" id="WP_386097786.1">
    <property type="nucleotide sequence ID" value="NZ_JBHUOZ010000003.1"/>
</dbReference>
<dbReference type="InterPro" id="IPR046732">
    <property type="entry name" value="DUF6624"/>
</dbReference>
<evidence type="ECO:0000256" key="1">
    <source>
        <dbReference type="SAM" id="SignalP"/>
    </source>
</evidence>
<proteinExistence type="predicted"/>
<reference evidence="3" key="1">
    <citation type="journal article" date="2019" name="Int. J. Syst. Evol. Microbiol.">
        <title>The Global Catalogue of Microorganisms (GCM) 10K type strain sequencing project: providing services to taxonomists for standard genome sequencing and annotation.</title>
        <authorList>
            <consortium name="The Broad Institute Genomics Platform"/>
            <consortium name="The Broad Institute Genome Sequencing Center for Infectious Disease"/>
            <person name="Wu L."/>
            <person name="Ma J."/>
        </authorList>
    </citation>
    <scope>NUCLEOTIDE SEQUENCE [LARGE SCALE GENOMIC DNA]</scope>
    <source>
        <strain evidence="3">KCTC 23299</strain>
    </source>
</reference>
<name>A0ABW6A5W5_9BACT</name>
<evidence type="ECO:0000313" key="2">
    <source>
        <dbReference type="EMBL" id="MFD2919996.1"/>
    </source>
</evidence>
<keyword evidence="3" id="KW-1185">Reference proteome</keyword>
<dbReference type="Proteomes" id="UP001597511">
    <property type="component" value="Unassembled WGS sequence"/>
</dbReference>
<protein>
    <submittedName>
        <fullName evidence="2">DUF6624 domain-containing protein</fullName>
    </submittedName>
</protein>
<keyword evidence="1" id="KW-0732">Signal</keyword>
<dbReference type="EMBL" id="JBHUOZ010000003">
    <property type="protein sequence ID" value="MFD2919996.1"/>
    <property type="molecule type" value="Genomic_DNA"/>
</dbReference>
<gene>
    <name evidence="2" type="ORF">ACFS6H_09775</name>
</gene>
<feature type="signal peptide" evidence="1">
    <location>
        <begin position="1"/>
        <end position="21"/>
    </location>
</feature>
<organism evidence="2 3">
    <name type="scientific">Terrimonas rubra</name>
    <dbReference type="NCBI Taxonomy" id="1035890"/>
    <lineage>
        <taxon>Bacteria</taxon>
        <taxon>Pseudomonadati</taxon>
        <taxon>Bacteroidota</taxon>
        <taxon>Chitinophagia</taxon>
        <taxon>Chitinophagales</taxon>
        <taxon>Chitinophagaceae</taxon>
        <taxon>Terrimonas</taxon>
    </lineage>
</organism>
<accession>A0ABW6A5W5</accession>
<feature type="chain" id="PRO_5046401632" evidence="1">
    <location>
        <begin position="22"/>
        <end position="223"/>
    </location>
</feature>
<dbReference type="Pfam" id="PF20329">
    <property type="entry name" value="DUF6624"/>
    <property type="match status" value="1"/>
</dbReference>
<sequence>MRYNMAFLSLLVLLLNQSLCAQVTAYSYDPNAIDKALAAQLDSLYKEDQQYRIALGKLKKEGAPQKSVDSLTALLKQADSSNLVFVEQLIAQHGWITPGQAGFMGTQAVFLVIQHADLEAQKKYYPLIKQAEKDGNILSSNVAILEDRIAVREGKPQPYGSQGYYDAEKKKTYVYPLKDLNNLDSLRKSMGLQPMKEYIKDWNPEDYTSYLPYATELLKKQVQ</sequence>